<proteinExistence type="predicted"/>
<dbReference type="Proteomes" id="UP001060215">
    <property type="component" value="Chromosome 2"/>
</dbReference>
<keyword evidence="2" id="KW-1185">Reference proteome</keyword>
<comment type="caution">
    <text evidence="1">The sequence shown here is derived from an EMBL/GenBank/DDBJ whole genome shotgun (WGS) entry which is preliminary data.</text>
</comment>
<dbReference type="EMBL" id="CM045759">
    <property type="protein sequence ID" value="KAI8017569.1"/>
    <property type="molecule type" value="Genomic_DNA"/>
</dbReference>
<name>A0ACC0HWZ0_9ERIC</name>
<evidence type="ECO:0000313" key="1">
    <source>
        <dbReference type="EMBL" id="KAI8017569.1"/>
    </source>
</evidence>
<accession>A0ACC0HWZ0</accession>
<evidence type="ECO:0000313" key="2">
    <source>
        <dbReference type="Proteomes" id="UP001060215"/>
    </source>
</evidence>
<reference evidence="1 2" key="1">
    <citation type="journal article" date="2022" name="Plant J.">
        <title>Chromosome-level genome of Camellia lanceoleosa provides a valuable resource for understanding genome evolution and self-incompatibility.</title>
        <authorList>
            <person name="Gong W."/>
            <person name="Xiao S."/>
            <person name="Wang L."/>
            <person name="Liao Z."/>
            <person name="Chang Y."/>
            <person name="Mo W."/>
            <person name="Hu G."/>
            <person name="Li W."/>
            <person name="Zhao G."/>
            <person name="Zhu H."/>
            <person name="Hu X."/>
            <person name="Ji K."/>
            <person name="Xiang X."/>
            <person name="Song Q."/>
            <person name="Yuan D."/>
            <person name="Jin S."/>
            <person name="Zhang L."/>
        </authorList>
    </citation>
    <scope>NUCLEOTIDE SEQUENCE [LARGE SCALE GENOMIC DNA]</scope>
    <source>
        <strain evidence="1">SQ_2022a</strain>
    </source>
</reference>
<organism evidence="1 2">
    <name type="scientific">Camellia lanceoleosa</name>
    <dbReference type="NCBI Taxonomy" id="1840588"/>
    <lineage>
        <taxon>Eukaryota</taxon>
        <taxon>Viridiplantae</taxon>
        <taxon>Streptophyta</taxon>
        <taxon>Embryophyta</taxon>
        <taxon>Tracheophyta</taxon>
        <taxon>Spermatophyta</taxon>
        <taxon>Magnoliopsida</taxon>
        <taxon>eudicotyledons</taxon>
        <taxon>Gunneridae</taxon>
        <taxon>Pentapetalae</taxon>
        <taxon>asterids</taxon>
        <taxon>Ericales</taxon>
        <taxon>Theaceae</taxon>
        <taxon>Camellia</taxon>
    </lineage>
</organism>
<gene>
    <name evidence="1" type="ORF">LOK49_LG04G03716</name>
</gene>
<protein>
    <submittedName>
        <fullName evidence="1">Gibberellin-regulated protein 14</fullName>
    </submittedName>
</protein>
<sequence>MDQTRRQVSSNDEEFLTEPPAHSPVKAPALAHVPVKAPAPILPIKPPVLPPSPVQAPPTNFLPKTKQECVPLCEERCKLHSRKRVCVRACMTCCDRCRCVPPGTYGNQEKCGKCYTDMTTHGGKSKCP</sequence>